<reference evidence="1" key="1">
    <citation type="submission" date="2022-03" db="EMBL/GenBank/DDBJ databases">
        <authorList>
            <person name="Martin C."/>
        </authorList>
    </citation>
    <scope>NUCLEOTIDE SEQUENCE</scope>
</reference>
<dbReference type="Proteomes" id="UP000749559">
    <property type="component" value="Unassembled WGS sequence"/>
</dbReference>
<dbReference type="AlphaFoldDB" id="A0A8J1TQW1"/>
<proteinExistence type="predicted"/>
<organism evidence="1 2">
    <name type="scientific">Owenia fusiformis</name>
    <name type="common">Polychaete worm</name>
    <dbReference type="NCBI Taxonomy" id="6347"/>
    <lineage>
        <taxon>Eukaryota</taxon>
        <taxon>Metazoa</taxon>
        <taxon>Spiralia</taxon>
        <taxon>Lophotrochozoa</taxon>
        <taxon>Annelida</taxon>
        <taxon>Polychaeta</taxon>
        <taxon>Sedentaria</taxon>
        <taxon>Canalipalpata</taxon>
        <taxon>Sabellida</taxon>
        <taxon>Oweniida</taxon>
        <taxon>Oweniidae</taxon>
        <taxon>Owenia</taxon>
    </lineage>
</organism>
<sequence>MKLIILISFILCFLKCHSVNVYSQLDHESQEVTRRLHRIMVNPGISTKSKRYLESALENLNNGVEQALGWSVAHPTDHPNRARGRRSIKGQLHATECCCKVNVPPKRTIKRYTVTKMYVAHRYTKLYTDCGLFLLWTCTKWRVRYYQKPYTVTKSYSVYTPQPCPSNKEVCCRGYLSYKKCCTHVKEMKRLLDLFDNQRAQFENNIKRFLVSHGNNPHGQCPKSCGPE</sequence>
<dbReference type="EMBL" id="CAIIXF020000001">
    <property type="protein sequence ID" value="CAH1776036.1"/>
    <property type="molecule type" value="Genomic_DNA"/>
</dbReference>
<gene>
    <name evidence="1" type="ORF">OFUS_LOCUS3261</name>
</gene>
<evidence type="ECO:0000313" key="1">
    <source>
        <dbReference type="EMBL" id="CAH1776036.1"/>
    </source>
</evidence>
<comment type="caution">
    <text evidence="1">The sequence shown here is derived from an EMBL/GenBank/DDBJ whole genome shotgun (WGS) entry which is preliminary data.</text>
</comment>
<evidence type="ECO:0000313" key="2">
    <source>
        <dbReference type="Proteomes" id="UP000749559"/>
    </source>
</evidence>
<name>A0A8J1TQW1_OWEFU</name>
<accession>A0A8J1TQW1</accession>
<protein>
    <submittedName>
        <fullName evidence="1">Uncharacterized protein</fullName>
    </submittedName>
</protein>
<keyword evidence="2" id="KW-1185">Reference proteome</keyword>